<dbReference type="AlphaFoldDB" id="A0AAV8V3S5"/>
<keyword evidence="1" id="KW-0812">Transmembrane</keyword>
<comment type="caution">
    <text evidence="2">The sequence shown here is derived from an EMBL/GenBank/DDBJ whole genome shotgun (WGS) entry which is preliminary data.</text>
</comment>
<name>A0AAV8V3S5_9RHOD</name>
<proteinExistence type="predicted"/>
<reference evidence="2 3" key="1">
    <citation type="journal article" date="2023" name="Nat. Commun.">
        <title>Origin of minicircular mitochondrial genomes in red algae.</title>
        <authorList>
            <person name="Lee Y."/>
            <person name="Cho C.H."/>
            <person name="Lee Y.M."/>
            <person name="Park S.I."/>
            <person name="Yang J.H."/>
            <person name="West J.A."/>
            <person name="Bhattacharya D."/>
            <person name="Yoon H.S."/>
        </authorList>
    </citation>
    <scope>NUCLEOTIDE SEQUENCE [LARGE SCALE GENOMIC DNA]</scope>
    <source>
        <strain evidence="2 3">CCMP1338</strain>
        <tissue evidence="2">Whole cell</tissue>
    </source>
</reference>
<dbReference type="EMBL" id="JAMWBK010000002">
    <property type="protein sequence ID" value="KAJ8907992.1"/>
    <property type="molecule type" value="Genomic_DNA"/>
</dbReference>
<protein>
    <submittedName>
        <fullName evidence="2">Uncharacterized protein</fullName>
    </submittedName>
</protein>
<keyword evidence="1" id="KW-1133">Transmembrane helix</keyword>
<accession>A0AAV8V3S5</accession>
<dbReference type="Proteomes" id="UP001157974">
    <property type="component" value="Unassembled WGS sequence"/>
</dbReference>
<keyword evidence="3" id="KW-1185">Reference proteome</keyword>
<evidence type="ECO:0000313" key="3">
    <source>
        <dbReference type="Proteomes" id="UP001157974"/>
    </source>
</evidence>
<keyword evidence="1" id="KW-0472">Membrane</keyword>
<gene>
    <name evidence="2" type="ORF">NDN08_008093</name>
</gene>
<sequence length="96" mass="10134">MELLGFVGGVGAVVNRSARIGERCGGRVNFSVRSARSARLRNVCIRMAEGDEESKEDAPQTLQGILIFAVTIAIFGVAILATFSRTFLPGGLGPPL</sequence>
<evidence type="ECO:0000256" key="1">
    <source>
        <dbReference type="SAM" id="Phobius"/>
    </source>
</evidence>
<feature type="transmembrane region" description="Helical" evidence="1">
    <location>
        <begin position="65"/>
        <end position="88"/>
    </location>
</feature>
<organism evidence="2 3">
    <name type="scientific">Rhodosorus marinus</name>
    <dbReference type="NCBI Taxonomy" id="101924"/>
    <lineage>
        <taxon>Eukaryota</taxon>
        <taxon>Rhodophyta</taxon>
        <taxon>Stylonematophyceae</taxon>
        <taxon>Stylonematales</taxon>
        <taxon>Stylonemataceae</taxon>
        <taxon>Rhodosorus</taxon>
    </lineage>
</organism>
<evidence type="ECO:0000313" key="2">
    <source>
        <dbReference type="EMBL" id="KAJ8907992.1"/>
    </source>
</evidence>